<evidence type="ECO:0000256" key="1">
    <source>
        <dbReference type="SAM" id="MobiDB-lite"/>
    </source>
</evidence>
<dbReference type="Pfam" id="PF21204">
    <property type="entry name" value="Ebp1_C"/>
    <property type="match status" value="1"/>
</dbReference>
<dbReference type="Proteomes" id="UP000247810">
    <property type="component" value="Unassembled WGS sequence"/>
</dbReference>
<feature type="compositionally biased region" description="Polar residues" evidence="1">
    <location>
        <begin position="544"/>
        <end position="561"/>
    </location>
</feature>
<dbReference type="InterPro" id="IPR049403">
    <property type="entry name" value="Ebp1_C"/>
</dbReference>
<feature type="compositionally biased region" description="Polar residues" evidence="1">
    <location>
        <begin position="486"/>
        <end position="512"/>
    </location>
</feature>
<gene>
    <name evidence="3" type="ORF">BO71DRAFT_400904</name>
</gene>
<sequence length="815" mass="89958">MSGDQSCRSADDEIETSKFASEQIYIPDQDPVDRRLKRLSQEVLPFYPFLLTVPTDVPFRLGSRFVNNWAVSNDGPFTPEEQQLQYMTFLTHHEGDSLLVAVGDWSDATGNVMSDQRSGAQSAASTPSNNSLKKKISLNDYKNRRKSGASASPISHEVANQSALAVYTPDTSQRVAKSGIAGNDSQRPVDKPPSIQQRPTSKPGSIERKRPFEHNHEHLRLQPKGAGPQKKPKLPPDLTTDFTKVDRLKGNGLPALLSPTLPPTSSSPRLPRLLSPTLPPDIEKELARYGEGLLGFDPSQSGNFPNLDILGTKAQKEKFSIHGPPPLDSVSSTGFPNKPPHHGYDRHLSAADISKSGSSLVTRSDFQFHLGNALQRSADLPQIQQAASGASQLVIKLRYGRSNRKRVEALLKFSGKKKSVPQSPPVKNAPDIESSHAPKPGQITTKAAFERPDHSKSQHVEGKGKIIAANATAKEHSKEPRVYASERSQTPVALSSSTAISQDNPKPSSMTSAKDVKSSGSRFEPPGGNDERSLSQPVAKYPENSATPTKCSSPQLSNTTSRHCERRAWKDEYQKYGNLGRELKHAAERHTAKDRVTAVDEKLAAATAIEAILCFILAFVADDHSKALSRQAADSSSWLSILAYWRVVKKNSTPYPRLHSLCLILGAVSYDSIHALDLERLAVIPLPGEHITVPTSGIDETSMSLEEDKKSRKELLELKSRLPECYRKSQRLWLEGLRGLSEDVLAREFPSTWSKRSKNFSELGKQRVKAGEYLGEYFLPVTRTNTPLEIIRFTRALLSEWCVREDVGWHSRLEL</sequence>
<dbReference type="AlphaFoldDB" id="A0A319D3J0"/>
<feature type="compositionally biased region" description="Basic and acidic residues" evidence="1">
    <location>
        <begin position="205"/>
        <end position="220"/>
    </location>
</feature>
<feature type="region of interest" description="Disordered" evidence="1">
    <location>
        <begin position="112"/>
        <end position="156"/>
    </location>
</feature>
<proteinExistence type="predicted"/>
<organism evidence="3 4">
    <name type="scientific">Aspergillus ellipticus CBS 707.79</name>
    <dbReference type="NCBI Taxonomy" id="1448320"/>
    <lineage>
        <taxon>Eukaryota</taxon>
        <taxon>Fungi</taxon>
        <taxon>Dikarya</taxon>
        <taxon>Ascomycota</taxon>
        <taxon>Pezizomycotina</taxon>
        <taxon>Eurotiomycetes</taxon>
        <taxon>Eurotiomycetidae</taxon>
        <taxon>Eurotiales</taxon>
        <taxon>Aspergillaceae</taxon>
        <taxon>Aspergillus</taxon>
        <taxon>Aspergillus subgen. Circumdati</taxon>
    </lineage>
</organism>
<feature type="region of interest" description="Disordered" evidence="1">
    <location>
        <begin position="174"/>
        <end position="241"/>
    </location>
</feature>
<feature type="compositionally biased region" description="Basic and acidic residues" evidence="1">
    <location>
        <begin position="448"/>
        <end position="464"/>
    </location>
</feature>
<feature type="compositionally biased region" description="Polar residues" evidence="1">
    <location>
        <begin position="194"/>
        <end position="203"/>
    </location>
</feature>
<feature type="region of interest" description="Disordered" evidence="1">
    <location>
        <begin position="253"/>
        <end position="275"/>
    </location>
</feature>
<evidence type="ECO:0000313" key="3">
    <source>
        <dbReference type="EMBL" id="PYH92035.1"/>
    </source>
</evidence>
<name>A0A319D3J0_9EURO</name>
<dbReference type="OrthoDB" id="284473at2759"/>
<keyword evidence="4" id="KW-1185">Reference proteome</keyword>
<accession>A0A319D3J0</accession>
<protein>
    <recommendedName>
        <fullName evidence="2">Ell binding protein Ebp1 C-terminal domain-containing protein</fullName>
    </recommendedName>
</protein>
<dbReference type="EMBL" id="KZ825928">
    <property type="protein sequence ID" value="PYH92035.1"/>
    <property type="molecule type" value="Genomic_DNA"/>
</dbReference>
<evidence type="ECO:0000259" key="2">
    <source>
        <dbReference type="Pfam" id="PF21204"/>
    </source>
</evidence>
<evidence type="ECO:0000313" key="4">
    <source>
        <dbReference type="Proteomes" id="UP000247810"/>
    </source>
</evidence>
<feature type="domain" description="Ell binding protein Ebp1 C-terminal" evidence="2">
    <location>
        <begin position="548"/>
        <end position="756"/>
    </location>
</feature>
<dbReference type="STRING" id="1448320.A0A319D3J0"/>
<feature type="region of interest" description="Disordered" evidence="1">
    <location>
        <begin position="412"/>
        <end position="563"/>
    </location>
</feature>
<dbReference type="VEuPathDB" id="FungiDB:BO71DRAFT_400904"/>
<reference evidence="3 4" key="1">
    <citation type="submission" date="2018-02" db="EMBL/GenBank/DDBJ databases">
        <title>The genomes of Aspergillus section Nigri reveals drivers in fungal speciation.</title>
        <authorList>
            <consortium name="DOE Joint Genome Institute"/>
            <person name="Vesth T.C."/>
            <person name="Nybo J."/>
            <person name="Theobald S."/>
            <person name="Brandl J."/>
            <person name="Frisvad J.C."/>
            <person name="Nielsen K.F."/>
            <person name="Lyhne E.K."/>
            <person name="Kogle M.E."/>
            <person name="Kuo A."/>
            <person name="Riley R."/>
            <person name="Clum A."/>
            <person name="Nolan M."/>
            <person name="Lipzen A."/>
            <person name="Salamov A."/>
            <person name="Henrissat B."/>
            <person name="Wiebenga A."/>
            <person name="De vries R.P."/>
            <person name="Grigoriev I.V."/>
            <person name="Mortensen U.H."/>
            <person name="Andersen M.R."/>
            <person name="Baker S.E."/>
        </authorList>
    </citation>
    <scope>NUCLEOTIDE SEQUENCE [LARGE SCALE GENOMIC DNA]</scope>
    <source>
        <strain evidence="3 4">CBS 707.79</strain>
    </source>
</reference>
<feature type="compositionally biased region" description="Polar residues" evidence="1">
    <location>
        <begin position="112"/>
        <end position="131"/>
    </location>
</feature>